<keyword evidence="1" id="KW-1133">Transmembrane helix</keyword>
<dbReference type="Proteomes" id="UP001500305">
    <property type="component" value="Unassembled WGS sequence"/>
</dbReference>
<gene>
    <name evidence="3" type="ORF">GCM10010430_24050</name>
</gene>
<evidence type="ECO:0000313" key="3">
    <source>
        <dbReference type="EMBL" id="GAA2241678.1"/>
    </source>
</evidence>
<sequence length="133" mass="14169">MKPNVNLPHWRWTAPAALLAILGATVCASCASTAAYDWRSLPRLICESQPAPPVLVQVAAWTSPLLGALAVICIQMLLRTASRVQRPVRPWLVASLTVVFAISLLGVALDVVTLNQLVPDFQTRPGSTLGCGS</sequence>
<proteinExistence type="predicted"/>
<feature type="transmembrane region" description="Helical" evidence="1">
    <location>
        <begin position="58"/>
        <end position="78"/>
    </location>
</feature>
<evidence type="ECO:0000313" key="4">
    <source>
        <dbReference type="Proteomes" id="UP001500305"/>
    </source>
</evidence>
<feature type="chain" id="PRO_5045743646" evidence="2">
    <location>
        <begin position="35"/>
        <end position="133"/>
    </location>
</feature>
<feature type="signal peptide" evidence="2">
    <location>
        <begin position="1"/>
        <end position="34"/>
    </location>
</feature>
<name>A0ABN3DU24_9ACTN</name>
<keyword evidence="1" id="KW-0812">Transmembrane</keyword>
<evidence type="ECO:0000256" key="1">
    <source>
        <dbReference type="SAM" id="Phobius"/>
    </source>
</evidence>
<accession>A0ABN3DU24</accession>
<reference evidence="3 4" key="1">
    <citation type="journal article" date="2019" name="Int. J. Syst. Evol. Microbiol.">
        <title>The Global Catalogue of Microorganisms (GCM) 10K type strain sequencing project: providing services to taxonomists for standard genome sequencing and annotation.</title>
        <authorList>
            <consortium name="The Broad Institute Genomics Platform"/>
            <consortium name="The Broad Institute Genome Sequencing Center for Infectious Disease"/>
            <person name="Wu L."/>
            <person name="Ma J."/>
        </authorList>
    </citation>
    <scope>NUCLEOTIDE SEQUENCE [LARGE SCALE GENOMIC DNA]</scope>
    <source>
        <strain evidence="3 4">JCM 7356</strain>
    </source>
</reference>
<feature type="transmembrane region" description="Helical" evidence="1">
    <location>
        <begin position="90"/>
        <end position="109"/>
    </location>
</feature>
<dbReference type="EMBL" id="BAAATR010000008">
    <property type="protein sequence ID" value="GAA2241678.1"/>
    <property type="molecule type" value="Genomic_DNA"/>
</dbReference>
<keyword evidence="4" id="KW-1185">Reference proteome</keyword>
<evidence type="ECO:0000256" key="2">
    <source>
        <dbReference type="SAM" id="SignalP"/>
    </source>
</evidence>
<keyword evidence="1" id="KW-0472">Membrane</keyword>
<comment type="caution">
    <text evidence="3">The sequence shown here is derived from an EMBL/GenBank/DDBJ whole genome shotgun (WGS) entry which is preliminary data.</text>
</comment>
<protein>
    <submittedName>
        <fullName evidence="3">Uncharacterized protein</fullName>
    </submittedName>
</protein>
<keyword evidence="2" id="KW-0732">Signal</keyword>
<organism evidence="3 4">
    <name type="scientific">Kitasatospora cystarginea</name>
    <dbReference type="NCBI Taxonomy" id="58350"/>
    <lineage>
        <taxon>Bacteria</taxon>
        <taxon>Bacillati</taxon>
        <taxon>Actinomycetota</taxon>
        <taxon>Actinomycetes</taxon>
        <taxon>Kitasatosporales</taxon>
        <taxon>Streptomycetaceae</taxon>
        <taxon>Kitasatospora</taxon>
    </lineage>
</organism>
<dbReference type="RefSeq" id="WP_344636295.1">
    <property type="nucleotide sequence ID" value="NZ_BAAATR010000008.1"/>
</dbReference>